<evidence type="ECO:0000256" key="7">
    <source>
        <dbReference type="SAM" id="Phobius"/>
    </source>
</evidence>
<comment type="subcellular location">
    <subcellularLocation>
        <location evidence="1">Membrane</location>
        <topology evidence="1">Multi-pass membrane protein</topology>
    </subcellularLocation>
</comment>
<feature type="transmembrane region" description="Helical" evidence="7">
    <location>
        <begin position="65"/>
        <end position="89"/>
    </location>
</feature>
<gene>
    <name evidence="9" type="primary">ABSGL_14480.1 scaffold 14663</name>
</gene>
<feature type="transmembrane region" description="Helical" evidence="7">
    <location>
        <begin position="180"/>
        <end position="198"/>
    </location>
</feature>
<evidence type="ECO:0000256" key="1">
    <source>
        <dbReference type="ARBA" id="ARBA00004141"/>
    </source>
</evidence>
<dbReference type="EMBL" id="LT554937">
    <property type="protein sequence ID" value="SAM08814.1"/>
    <property type="molecule type" value="Genomic_DNA"/>
</dbReference>
<evidence type="ECO:0000313" key="10">
    <source>
        <dbReference type="Proteomes" id="UP000078561"/>
    </source>
</evidence>
<feature type="transmembrane region" description="Helical" evidence="7">
    <location>
        <begin position="150"/>
        <end position="168"/>
    </location>
</feature>
<name>A0A168SRC7_ABSGL</name>
<evidence type="ECO:0000259" key="8">
    <source>
        <dbReference type="Pfam" id="PF01490"/>
    </source>
</evidence>
<keyword evidence="10" id="KW-1185">Reference proteome</keyword>
<dbReference type="Proteomes" id="UP000078561">
    <property type="component" value="Unassembled WGS sequence"/>
</dbReference>
<proteinExistence type="inferred from homology"/>
<keyword evidence="3 7" id="KW-0812">Transmembrane</keyword>
<dbReference type="GO" id="GO:0015179">
    <property type="term" value="F:L-amino acid transmembrane transporter activity"/>
    <property type="evidence" value="ECO:0007669"/>
    <property type="project" value="TreeGrafter"/>
</dbReference>
<evidence type="ECO:0000256" key="3">
    <source>
        <dbReference type="ARBA" id="ARBA00022692"/>
    </source>
</evidence>
<organism evidence="9">
    <name type="scientific">Absidia glauca</name>
    <name type="common">Pin mould</name>
    <dbReference type="NCBI Taxonomy" id="4829"/>
    <lineage>
        <taxon>Eukaryota</taxon>
        <taxon>Fungi</taxon>
        <taxon>Fungi incertae sedis</taxon>
        <taxon>Mucoromycota</taxon>
        <taxon>Mucoromycotina</taxon>
        <taxon>Mucoromycetes</taxon>
        <taxon>Mucorales</taxon>
        <taxon>Cunninghamellaceae</taxon>
        <taxon>Absidia</taxon>
    </lineage>
</organism>
<feature type="compositionally biased region" description="Acidic residues" evidence="6">
    <location>
        <begin position="329"/>
        <end position="338"/>
    </location>
</feature>
<dbReference type="Pfam" id="PF01490">
    <property type="entry name" value="Aa_trans"/>
    <property type="match status" value="2"/>
</dbReference>
<feature type="region of interest" description="Disordered" evidence="6">
    <location>
        <begin position="306"/>
        <end position="338"/>
    </location>
</feature>
<dbReference type="InterPro" id="IPR013057">
    <property type="entry name" value="AA_transpt_TM"/>
</dbReference>
<accession>A0A168SRC7</accession>
<keyword evidence="4 7" id="KW-1133">Transmembrane helix</keyword>
<reference evidence="9" key="1">
    <citation type="submission" date="2016-04" db="EMBL/GenBank/DDBJ databases">
        <authorList>
            <person name="Evans L.H."/>
            <person name="Alamgir A."/>
            <person name="Owens N."/>
            <person name="Weber N.D."/>
            <person name="Virtaneva K."/>
            <person name="Barbian K."/>
            <person name="Babar A."/>
            <person name="Rosenke K."/>
        </authorList>
    </citation>
    <scope>NUCLEOTIDE SEQUENCE [LARGE SCALE GENOMIC DNA]</scope>
    <source>
        <strain evidence="9">CBS 101.48</strain>
    </source>
</reference>
<evidence type="ECO:0000256" key="5">
    <source>
        <dbReference type="ARBA" id="ARBA00023136"/>
    </source>
</evidence>
<comment type="similarity">
    <text evidence="2">Belongs to the amino acid/polyamine transporter 2 family.</text>
</comment>
<feature type="transmembrane region" description="Helical" evidence="7">
    <location>
        <begin position="346"/>
        <end position="371"/>
    </location>
</feature>
<dbReference type="GO" id="GO:0016020">
    <property type="term" value="C:membrane"/>
    <property type="evidence" value="ECO:0007669"/>
    <property type="project" value="UniProtKB-SubCell"/>
</dbReference>
<evidence type="ECO:0000256" key="2">
    <source>
        <dbReference type="ARBA" id="ARBA00008066"/>
    </source>
</evidence>
<feature type="transmembrane region" description="Helical" evidence="7">
    <location>
        <begin position="110"/>
        <end position="130"/>
    </location>
</feature>
<feature type="transmembrane region" description="Helical" evidence="7">
    <location>
        <begin position="204"/>
        <end position="227"/>
    </location>
</feature>
<feature type="domain" description="Amino acid transporter transmembrane" evidence="8">
    <location>
        <begin position="35"/>
        <end position="164"/>
    </location>
</feature>
<feature type="domain" description="Amino acid transporter transmembrane" evidence="8">
    <location>
        <begin position="173"/>
        <end position="229"/>
    </location>
</feature>
<protein>
    <recommendedName>
        <fullName evidence="8">Amino acid transporter transmembrane domain-containing protein</fullName>
    </recommendedName>
</protein>
<dbReference type="STRING" id="4829.A0A168SRC7"/>
<evidence type="ECO:0000256" key="4">
    <source>
        <dbReference type="ARBA" id="ARBA00022989"/>
    </source>
</evidence>
<evidence type="ECO:0000256" key="6">
    <source>
        <dbReference type="SAM" id="MobiDB-lite"/>
    </source>
</evidence>
<dbReference type="InParanoid" id="A0A168SRC7"/>
<dbReference type="OrthoDB" id="28208at2759"/>
<evidence type="ECO:0000313" key="9">
    <source>
        <dbReference type="EMBL" id="SAM08814.1"/>
    </source>
</evidence>
<sequence length="374" mass="40582">MKKYGSIAAQKQTQHLSQAERDLLQSDRPGYGTRSKIEVAFNLVNATVGAGIIGLPFAIAHTGFILGIFVSIFVAILSQVGLYMVVLAGQRVGIYKFALLVEYLLGRTGYHFLNFMIFVQAGGACISYFILLGDTMPILLDPYLPTFEIVSNRTLVVCFIGIFCALGFETATKQPNQVQHYTVTFVLFFFILLGGITVRSLGKVYGLVGGISATTLAFILPSMAYWVTSKHYRHSRKLSNASSSSSSSATPTVATAAAAFTSSIEPTLTQSSTLYHGISSSNNTYSGYYLTTTEDKQPIWDVASTSSSSRTPYYVDEEDASTVGGDPLSDGEMDDEDDDQIGKPTLFLDIMAVILFIWGFVVMVLSVSSVLSQD</sequence>
<dbReference type="PANTHER" id="PTHR22950">
    <property type="entry name" value="AMINO ACID TRANSPORTER"/>
    <property type="match status" value="1"/>
</dbReference>
<dbReference type="AlphaFoldDB" id="A0A168SRC7"/>
<keyword evidence="5 7" id="KW-0472">Membrane</keyword>
<feature type="transmembrane region" description="Helical" evidence="7">
    <location>
        <begin position="39"/>
        <end position="59"/>
    </location>
</feature>